<organism evidence="3 4">
    <name type="scientific">Marinobacterium maritimum</name>
    <dbReference type="NCBI Taxonomy" id="500162"/>
    <lineage>
        <taxon>Bacteria</taxon>
        <taxon>Pseudomonadati</taxon>
        <taxon>Pseudomonadota</taxon>
        <taxon>Gammaproteobacteria</taxon>
        <taxon>Oceanospirillales</taxon>
        <taxon>Oceanospirillaceae</taxon>
        <taxon>Marinobacterium</taxon>
    </lineage>
</organism>
<reference evidence="4" key="1">
    <citation type="journal article" date="2019" name="Int. J. Syst. Evol. Microbiol.">
        <title>The Global Catalogue of Microorganisms (GCM) 10K type strain sequencing project: providing services to taxonomists for standard genome sequencing and annotation.</title>
        <authorList>
            <consortium name="The Broad Institute Genomics Platform"/>
            <consortium name="The Broad Institute Genome Sequencing Center for Infectious Disease"/>
            <person name="Wu L."/>
            <person name="Ma J."/>
        </authorList>
    </citation>
    <scope>NUCLEOTIDE SEQUENCE [LARGE SCALE GENOMIC DNA]</scope>
    <source>
        <strain evidence="4">JCM 15134</strain>
    </source>
</reference>
<dbReference type="Gene3D" id="3.40.50.300">
    <property type="entry name" value="P-loop containing nucleotide triphosphate hydrolases"/>
    <property type="match status" value="1"/>
</dbReference>
<accession>A0ABP3TF19</accession>
<name>A0ABP3TF19_9GAMM</name>
<comment type="caution">
    <text evidence="3">The sequence shown here is derived from an EMBL/GenBank/DDBJ whole genome shotgun (WGS) entry which is preliminary data.</text>
</comment>
<dbReference type="InterPro" id="IPR052026">
    <property type="entry name" value="ExeA_AAA_ATPase_DNA-bind"/>
</dbReference>
<protein>
    <recommendedName>
        <fullName evidence="2">SPOR domain-containing protein</fullName>
    </recommendedName>
</protein>
<dbReference type="Pfam" id="PF05036">
    <property type="entry name" value="SPOR"/>
    <property type="match status" value="1"/>
</dbReference>
<feature type="domain" description="SPOR" evidence="2">
    <location>
        <begin position="461"/>
        <end position="539"/>
    </location>
</feature>
<dbReference type="PROSITE" id="PS51724">
    <property type="entry name" value="SPOR"/>
    <property type="match status" value="1"/>
</dbReference>
<dbReference type="InterPro" id="IPR036680">
    <property type="entry name" value="SPOR-like_sf"/>
</dbReference>
<dbReference type="SUPFAM" id="SSF52540">
    <property type="entry name" value="P-loop containing nucleoside triphosphate hydrolases"/>
    <property type="match status" value="1"/>
</dbReference>
<feature type="compositionally biased region" description="Pro residues" evidence="1">
    <location>
        <begin position="403"/>
        <end position="425"/>
    </location>
</feature>
<sequence>MSVPSYYHEPGSRLQLSEKLQHLVRFSDFLILIAGVEGCGKTTLLNKLEQDGQASAGRSALVGFEATADVTGLLQALTHALQMEPADGNQARLSQLHALAKQLAEDDLPLVLLIDDADYLTNNALELLINFATLEGAAAPRILLAGTPAFEQRFRELELDQRLEGHLHVEHLEPFTAEESAEFIESLLPDGVVLKERQLRLLVEQSAGRPARLRQAVADVLKRDSGVARSSGKLPMPPKHISAAFIILLLVFSVAIWQYLPDDEAETVVAERVTLPLAINTVPQAQTGAADEIRLDVEPSRPADSSSMPPGVEQAMAALTPAETLVETAADALATTAASADKAASQPEVAPAVVVETAQVGSDIQPSEVSLPDVDPAVIKPAETRPVVVEAAETPVVKRPEPEPVATPAPKPEPLPVAQPKPQPVAKPVAEPKPEPKPVVTQPKETAGAADRWLREQELMGWPVQGYTLQMLGAREEKSVKVFIESQAQPERFYYFRTLFKGKPWHVVVYGQYADRAAAVNAVKALPPALQKLRPWARSIAGVKADIQKNQ</sequence>
<dbReference type="InterPro" id="IPR007730">
    <property type="entry name" value="SPOR-like_dom"/>
</dbReference>
<dbReference type="Proteomes" id="UP001499915">
    <property type="component" value="Unassembled WGS sequence"/>
</dbReference>
<evidence type="ECO:0000313" key="3">
    <source>
        <dbReference type="EMBL" id="GAA0696807.1"/>
    </source>
</evidence>
<evidence type="ECO:0000313" key="4">
    <source>
        <dbReference type="Proteomes" id="UP001499915"/>
    </source>
</evidence>
<evidence type="ECO:0000259" key="2">
    <source>
        <dbReference type="PROSITE" id="PS51724"/>
    </source>
</evidence>
<dbReference type="Gene3D" id="3.30.70.1070">
    <property type="entry name" value="Sporulation related repeat"/>
    <property type="match status" value="1"/>
</dbReference>
<dbReference type="EMBL" id="BAAAET010000003">
    <property type="protein sequence ID" value="GAA0696807.1"/>
    <property type="molecule type" value="Genomic_DNA"/>
</dbReference>
<gene>
    <name evidence="3" type="ORF">GCM10009104_26130</name>
</gene>
<dbReference type="RefSeq" id="WP_343806636.1">
    <property type="nucleotide sequence ID" value="NZ_BAAAET010000003.1"/>
</dbReference>
<evidence type="ECO:0000256" key="1">
    <source>
        <dbReference type="SAM" id="MobiDB-lite"/>
    </source>
</evidence>
<dbReference type="InterPro" id="IPR027417">
    <property type="entry name" value="P-loop_NTPase"/>
</dbReference>
<keyword evidence="4" id="KW-1185">Reference proteome</keyword>
<dbReference type="PANTHER" id="PTHR35894">
    <property type="entry name" value="GENERAL SECRETION PATHWAY PROTEIN A-RELATED"/>
    <property type="match status" value="1"/>
</dbReference>
<dbReference type="SMART" id="SM00382">
    <property type="entry name" value="AAA"/>
    <property type="match status" value="1"/>
</dbReference>
<proteinExistence type="predicted"/>
<dbReference type="Pfam" id="PF13401">
    <property type="entry name" value="AAA_22"/>
    <property type="match status" value="1"/>
</dbReference>
<feature type="region of interest" description="Disordered" evidence="1">
    <location>
        <begin position="395"/>
        <end position="445"/>
    </location>
</feature>
<dbReference type="InterPro" id="IPR049945">
    <property type="entry name" value="AAA_22"/>
</dbReference>
<dbReference type="PANTHER" id="PTHR35894:SF7">
    <property type="entry name" value="GENERAL SECRETION PATHWAY PROTEIN A-RELATED"/>
    <property type="match status" value="1"/>
</dbReference>
<dbReference type="InterPro" id="IPR003593">
    <property type="entry name" value="AAA+_ATPase"/>
</dbReference>